<dbReference type="WBParaSite" id="SSTP_0000786200.1">
    <property type="protein sequence ID" value="SSTP_0000786200.1"/>
    <property type="gene ID" value="SSTP_0000786200"/>
</dbReference>
<dbReference type="PANTHER" id="PTHR31128">
    <property type="entry name" value="PROTEIN CBR-CLEC-135-RELATED"/>
    <property type="match status" value="1"/>
</dbReference>
<evidence type="ECO:0000313" key="1">
    <source>
        <dbReference type="Proteomes" id="UP000035681"/>
    </source>
</evidence>
<keyword evidence="1" id="KW-1185">Reference proteome</keyword>
<protein>
    <submittedName>
        <fullName evidence="3">IRS-type PTB domain-containing protein</fullName>
    </submittedName>
    <submittedName>
        <fullName evidence="2">SH2 domain-containing protein</fullName>
    </submittedName>
</protein>
<proteinExistence type="predicted"/>
<dbReference type="WBParaSite" id="TCONS_00007050.p1">
    <property type="protein sequence ID" value="TCONS_00007050.p1"/>
    <property type="gene ID" value="XLOC_005128"/>
</dbReference>
<evidence type="ECO:0000313" key="3">
    <source>
        <dbReference type="WBParaSite" id="TCONS_00007050.p1"/>
    </source>
</evidence>
<evidence type="ECO:0000313" key="2">
    <source>
        <dbReference type="WBParaSite" id="SSTP_0000786200.1"/>
    </source>
</evidence>
<reference evidence="2" key="1">
    <citation type="submission" date="2015-08" db="UniProtKB">
        <authorList>
            <consortium name="WormBaseParasite"/>
        </authorList>
    </citation>
    <scope>IDENTIFICATION</scope>
</reference>
<name>A0A0K0EEF0_STRER</name>
<sequence>MTKSGCIPISDEEKYTSNGSIVSPPTYTVQEIDGKLYNSTLDICWPKRPLSGYHSLAEYKKRKRLIKKKEKEDLENQKNLEKLVQISEEDITQLDFEPYTYVGCKSRSGITKLLKKKTLFYIYHESDEIGDLKTLNLPLKLAYKSSEGKNFFFKINRSTRNYCYIEYGPKMRSEVYSCLEKMVECLRLYGHMDYEKGTFDMFPIADIEKRSIKRR</sequence>
<dbReference type="AlphaFoldDB" id="A0A0K0EEF0"/>
<organism evidence="2">
    <name type="scientific">Strongyloides stercoralis</name>
    <name type="common">Threadworm</name>
    <dbReference type="NCBI Taxonomy" id="6248"/>
    <lineage>
        <taxon>Eukaryota</taxon>
        <taxon>Metazoa</taxon>
        <taxon>Ecdysozoa</taxon>
        <taxon>Nematoda</taxon>
        <taxon>Chromadorea</taxon>
        <taxon>Rhabditida</taxon>
        <taxon>Tylenchina</taxon>
        <taxon>Panagrolaimomorpha</taxon>
        <taxon>Strongyloidoidea</taxon>
        <taxon>Strongyloididae</taxon>
        <taxon>Strongyloides</taxon>
    </lineage>
</organism>
<accession>A0A0K0EEF0</accession>
<dbReference type="Proteomes" id="UP000035681">
    <property type="component" value="Unplaced"/>
</dbReference>